<sequence>VKFHSRITQHHYSLNHRMSIDFSSQEDRLSYLNEKLDDVLVGINAVYGSILTDELITRMERTVIDFNDEIAAVMGDIKDNADKKNQLLHDIIEGNVTVSETSEDSSAPTADTDGLSAWEKKLEGL</sequence>
<evidence type="ECO:0000313" key="2">
    <source>
        <dbReference type="EMBL" id="SVA14872.1"/>
    </source>
</evidence>
<proteinExistence type="predicted"/>
<accession>A0A381TFF5</accession>
<dbReference type="EMBL" id="UINC01004513">
    <property type="protein sequence ID" value="SVA14872.1"/>
    <property type="molecule type" value="Genomic_DNA"/>
</dbReference>
<feature type="compositionally biased region" description="Polar residues" evidence="1">
    <location>
        <begin position="98"/>
        <end position="109"/>
    </location>
</feature>
<reference evidence="2" key="1">
    <citation type="submission" date="2018-05" db="EMBL/GenBank/DDBJ databases">
        <authorList>
            <person name="Lanie J.A."/>
            <person name="Ng W.-L."/>
            <person name="Kazmierczak K.M."/>
            <person name="Andrzejewski T.M."/>
            <person name="Davidsen T.M."/>
            <person name="Wayne K.J."/>
            <person name="Tettelin H."/>
            <person name="Glass J.I."/>
            <person name="Rusch D."/>
            <person name="Podicherti R."/>
            <person name="Tsui H.-C.T."/>
            <person name="Winkler M.E."/>
        </authorList>
    </citation>
    <scope>NUCLEOTIDE SEQUENCE</scope>
</reference>
<gene>
    <name evidence="2" type="ORF">METZ01_LOCUS67726</name>
</gene>
<dbReference type="AlphaFoldDB" id="A0A381TFF5"/>
<feature type="region of interest" description="Disordered" evidence="1">
    <location>
        <begin position="98"/>
        <end position="125"/>
    </location>
</feature>
<name>A0A381TFF5_9ZZZZ</name>
<feature type="non-terminal residue" evidence="2">
    <location>
        <position position="1"/>
    </location>
</feature>
<evidence type="ECO:0000256" key="1">
    <source>
        <dbReference type="SAM" id="MobiDB-lite"/>
    </source>
</evidence>
<protein>
    <submittedName>
        <fullName evidence="2">Uncharacterized protein</fullName>
    </submittedName>
</protein>
<organism evidence="2">
    <name type="scientific">marine metagenome</name>
    <dbReference type="NCBI Taxonomy" id="408172"/>
    <lineage>
        <taxon>unclassified sequences</taxon>
        <taxon>metagenomes</taxon>
        <taxon>ecological metagenomes</taxon>
    </lineage>
</organism>